<feature type="signal peptide" evidence="2">
    <location>
        <begin position="1"/>
        <end position="20"/>
    </location>
</feature>
<evidence type="ECO:0008006" key="5">
    <source>
        <dbReference type="Google" id="ProtNLM"/>
    </source>
</evidence>
<organism evidence="3 4">
    <name type="scientific">Boletus edulis BED1</name>
    <dbReference type="NCBI Taxonomy" id="1328754"/>
    <lineage>
        <taxon>Eukaryota</taxon>
        <taxon>Fungi</taxon>
        <taxon>Dikarya</taxon>
        <taxon>Basidiomycota</taxon>
        <taxon>Agaricomycotina</taxon>
        <taxon>Agaricomycetes</taxon>
        <taxon>Agaricomycetidae</taxon>
        <taxon>Boletales</taxon>
        <taxon>Boletineae</taxon>
        <taxon>Boletaceae</taxon>
        <taxon>Boletoideae</taxon>
        <taxon>Boletus</taxon>
    </lineage>
</organism>
<reference evidence="3" key="1">
    <citation type="submission" date="2019-10" db="EMBL/GenBank/DDBJ databases">
        <authorList>
            <consortium name="DOE Joint Genome Institute"/>
            <person name="Kuo A."/>
            <person name="Miyauchi S."/>
            <person name="Kiss E."/>
            <person name="Drula E."/>
            <person name="Kohler A."/>
            <person name="Sanchez-Garcia M."/>
            <person name="Andreopoulos B."/>
            <person name="Barry K.W."/>
            <person name="Bonito G."/>
            <person name="Buee M."/>
            <person name="Carver A."/>
            <person name="Chen C."/>
            <person name="Cichocki N."/>
            <person name="Clum A."/>
            <person name="Culley D."/>
            <person name="Crous P.W."/>
            <person name="Fauchery L."/>
            <person name="Girlanda M."/>
            <person name="Hayes R."/>
            <person name="Keri Z."/>
            <person name="LaButti K."/>
            <person name="Lipzen A."/>
            <person name="Lombard V."/>
            <person name="Magnuson J."/>
            <person name="Maillard F."/>
            <person name="Morin E."/>
            <person name="Murat C."/>
            <person name="Nolan M."/>
            <person name="Ohm R."/>
            <person name="Pangilinan J."/>
            <person name="Pereira M."/>
            <person name="Perotto S."/>
            <person name="Peter M."/>
            <person name="Riley R."/>
            <person name="Sitrit Y."/>
            <person name="Stielow B."/>
            <person name="Szollosi G."/>
            <person name="Zifcakova L."/>
            <person name="Stursova M."/>
            <person name="Spatafora J.W."/>
            <person name="Tedersoo L."/>
            <person name="Vaario L.-M."/>
            <person name="Yamada A."/>
            <person name="Yan M."/>
            <person name="Wang P."/>
            <person name="Xu J."/>
            <person name="Bruns T."/>
            <person name="Baldrian P."/>
            <person name="Vilgalys R."/>
            <person name="Henrissat B."/>
            <person name="Grigoriev I.V."/>
            <person name="Hibbett D."/>
            <person name="Nagy L.G."/>
            <person name="Martin F.M."/>
        </authorList>
    </citation>
    <scope>NUCLEOTIDE SEQUENCE</scope>
    <source>
        <strain evidence="3">BED1</strain>
    </source>
</reference>
<protein>
    <recommendedName>
        <fullName evidence="5">Secreted protein</fullName>
    </recommendedName>
</protein>
<evidence type="ECO:0000313" key="4">
    <source>
        <dbReference type="Proteomes" id="UP001194468"/>
    </source>
</evidence>
<reference evidence="3" key="2">
    <citation type="journal article" date="2020" name="Nat. Commun.">
        <title>Large-scale genome sequencing of mycorrhizal fungi provides insights into the early evolution of symbiotic traits.</title>
        <authorList>
            <person name="Miyauchi S."/>
            <person name="Kiss E."/>
            <person name="Kuo A."/>
            <person name="Drula E."/>
            <person name="Kohler A."/>
            <person name="Sanchez-Garcia M."/>
            <person name="Morin E."/>
            <person name="Andreopoulos B."/>
            <person name="Barry K.W."/>
            <person name="Bonito G."/>
            <person name="Buee M."/>
            <person name="Carver A."/>
            <person name="Chen C."/>
            <person name="Cichocki N."/>
            <person name="Clum A."/>
            <person name="Culley D."/>
            <person name="Crous P.W."/>
            <person name="Fauchery L."/>
            <person name="Girlanda M."/>
            <person name="Hayes R.D."/>
            <person name="Keri Z."/>
            <person name="LaButti K."/>
            <person name="Lipzen A."/>
            <person name="Lombard V."/>
            <person name="Magnuson J."/>
            <person name="Maillard F."/>
            <person name="Murat C."/>
            <person name="Nolan M."/>
            <person name="Ohm R.A."/>
            <person name="Pangilinan J."/>
            <person name="Pereira M.F."/>
            <person name="Perotto S."/>
            <person name="Peter M."/>
            <person name="Pfister S."/>
            <person name="Riley R."/>
            <person name="Sitrit Y."/>
            <person name="Stielow J.B."/>
            <person name="Szollosi G."/>
            <person name="Zifcakova L."/>
            <person name="Stursova M."/>
            <person name="Spatafora J.W."/>
            <person name="Tedersoo L."/>
            <person name="Vaario L.M."/>
            <person name="Yamada A."/>
            <person name="Yan M."/>
            <person name="Wang P."/>
            <person name="Xu J."/>
            <person name="Bruns T."/>
            <person name="Baldrian P."/>
            <person name="Vilgalys R."/>
            <person name="Dunand C."/>
            <person name="Henrissat B."/>
            <person name="Grigoriev I.V."/>
            <person name="Hibbett D."/>
            <person name="Nagy L.G."/>
            <person name="Martin F.M."/>
        </authorList>
    </citation>
    <scope>NUCLEOTIDE SEQUENCE</scope>
    <source>
        <strain evidence="3">BED1</strain>
    </source>
</reference>
<dbReference type="AlphaFoldDB" id="A0AAD4BNY3"/>
<accession>A0AAD4BNY3</accession>
<sequence length="179" mass="20178">MIVALSSFVLMNLGLTLILSTSPNQPDAATLIPEFEIIGTLPCANPRFQPSRRQMKKKKHRTYENESRVFKTQTPIWILRIHSHSIVLAHCLDSLAHRRPLSPYLAPSIQRCQRIKSVRTNTNLKIGRTRHKLPAFPFIADAPLIPDDGRKIPDRSGHPTAQSSTSARVTRISPCHTYS</sequence>
<name>A0AAD4BNY3_BOLED</name>
<proteinExistence type="predicted"/>
<feature type="chain" id="PRO_5042155576" description="Secreted protein" evidence="2">
    <location>
        <begin position="21"/>
        <end position="179"/>
    </location>
</feature>
<evidence type="ECO:0000256" key="2">
    <source>
        <dbReference type="SAM" id="SignalP"/>
    </source>
</evidence>
<dbReference type="EMBL" id="WHUW01000024">
    <property type="protein sequence ID" value="KAF8435739.1"/>
    <property type="molecule type" value="Genomic_DNA"/>
</dbReference>
<feature type="compositionally biased region" description="Basic and acidic residues" evidence="1">
    <location>
        <begin position="147"/>
        <end position="157"/>
    </location>
</feature>
<evidence type="ECO:0000256" key="1">
    <source>
        <dbReference type="SAM" id="MobiDB-lite"/>
    </source>
</evidence>
<feature type="region of interest" description="Disordered" evidence="1">
    <location>
        <begin position="147"/>
        <end position="179"/>
    </location>
</feature>
<keyword evidence="4" id="KW-1185">Reference proteome</keyword>
<dbReference type="Proteomes" id="UP001194468">
    <property type="component" value="Unassembled WGS sequence"/>
</dbReference>
<feature type="compositionally biased region" description="Polar residues" evidence="1">
    <location>
        <begin position="159"/>
        <end position="168"/>
    </location>
</feature>
<gene>
    <name evidence="3" type="ORF">L210DRAFT_2505569</name>
</gene>
<comment type="caution">
    <text evidence="3">The sequence shown here is derived from an EMBL/GenBank/DDBJ whole genome shotgun (WGS) entry which is preliminary data.</text>
</comment>
<keyword evidence="2" id="KW-0732">Signal</keyword>
<evidence type="ECO:0000313" key="3">
    <source>
        <dbReference type="EMBL" id="KAF8435739.1"/>
    </source>
</evidence>